<protein>
    <submittedName>
        <fullName evidence="1">DUF2384 domain-containing protein</fullName>
    </submittedName>
</protein>
<keyword evidence="2" id="KW-1185">Reference proteome</keyword>
<evidence type="ECO:0000313" key="2">
    <source>
        <dbReference type="Proteomes" id="UP001138768"/>
    </source>
</evidence>
<dbReference type="AlphaFoldDB" id="A0A9X0WA73"/>
<proteinExistence type="predicted"/>
<sequence length="139" mass="15898">MSDLSHDERLTLTKRTMSLLESWNLSATDMMVLLQLPESVKARNIARFREEEPFPDSAEVNRRVSYLLRIEEALQTYFPRNPEMRDMWVKRGNKQFGKRAPVAVMVEDGESGLISVLSHLDCTFAWDLTGSKTAYEAAG</sequence>
<comment type="caution">
    <text evidence="1">The sequence shown here is derived from an EMBL/GenBank/DDBJ whole genome shotgun (WGS) entry which is preliminary data.</text>
</comment>
<gene>
    <name evidence="1" type="ORF">CKO42_15655</name>
</gene>
<reference evidence="1 2" key="1">
    <citation type="journal article" date="2020" name="Microorganisms">
        <title>Osmotic Adaptation and Compatible Solute Biosynthesis of Phototrophic Bacteria as Revealed from Genome Analyses.</title>
        <authorList>
            <person name="Imhoff J.F."/>
            <person name="Rahn T."/>
            <person name="Kunzel S."/>
            <person name="Keller A."/>
            <person name="Neulinger S.C."/>
        </authorList>
    </citation>
    <scope>NUCLEOTIDE SEQUENCE [LARGE SCALE GENOMIC DNA]</scope>
    <source>
        <strain evidence="1 2">DSM 25653</strain>
    </source>
</reference>
<organism evidence="1 2">
    <name type="scientific">Lamprobacter modestohalophilus</name>
    <dbReference type="NCBI Taxonomy" id="1064514"/>
    <lineage>
        <taxon>Bacteria</taxon>
        <taxon>Pseudomonadati</taxon>
        <taxon>Pseudomonadota</taxon>
        <taxon>Gammaproteobacteria</taxon>
        <taxon>Chromatiales</taxon>
        <taxon>Chromatiaceae</taxon>
        <taxon>Lamprobacter</taxon>
    </lineage>
</organism>
<evidence type="ECO:0000313" key="1">
    <source>
        <dbReference type="EMBL" id="MBK1619853.1"/>
    </source>
</evidence>
<dbReference type="Proteomes" id="UP001138768">
    <property type="component" value="Unassembled WGS sequence"/>
</dbReference>
<dbReference type="EMBL" id="NRRY01000027">
    <property type="protein sequence ID" value="MBK1619853.1"/>
    <property type="molecule type" value="Genomic_DNA"/>
</dbReference>
<accession>A0A9X0WA73</accession>
<name>A0A9X0WA73_9GAMM</name>
<dbReference type="RefSeq" id="WP_200246072.1">
    <property type="nucleotide sequence ID" value="NZ_NRRY01000027.1"/>
</dbReference>